<name>A0A3E0WAG4_9MICO</name>
<dbReference type="Proteomes" id="UP000257080">
    <property type="component" value="Unassembled WGS sequence"/>
</dbReference>
<feature type="region of interest" description="Disordered" evidence="1">
    <location>
        <begin position="161"/>
        <end position="207"/>
    </location>
</feature>
<dbReference type="InterPro" id="IPR011335">
    <property type="entry name" value="Restrct_endonuc-II-like"/>
</dbReference>
<evidence type="ECO:0000313" key="4">
    <source>
        <dbReference type="Proteomes" id="UP000257080"/>
    </source>
</evidence>
<sequence>MPVILQQSLECLPDEMAIVLIDSALHLKVDGVTLASLGRLFEGLPARYRSALSRADPESESGIETLVRLRLRSLGISVRTQVRHRGVGRVDLLVGDRLVIEVDGREHHDSREAFASDRERDLVLFRDGFDRLRLTYAHVMYRWPEIEGVIVEAVRRRRHRWRMSDRPVPAPSSAVPPSATQASATPSTAQFRKKSAQFRNSEKGATP</sequence>
<gene>
    <name evidence="3" type="ORF">B7R25_12705</name>
</gene>
<dbReference type="SUPFAM" id="SSF52980">
    <property type="entry name" value="Restriction endonuclease-like"/>
    <property type="match status" value="1"/>
</dbReference>
<accession>A0A3E0WAG4</accession>
<dbReference type="Gene3D" id="3.40.960.10">
    <property type="entry name" value="VSR Endonuclease"/>
    <property type="match status" value="1"/>
</dbReference>
<dbReference type="EMBL" id="NBXE01000029">
    <property type="protein sequence ID" value="RFA26099.1"/>
    <property type="molecule type" value="Genomic_DNA"/>
</dbReference>
<protein>
    <recommendedName>
        <fullName evidence="2">DUF559 domain-containing protein</fullName>
    </recommendedName>
</protein>
<feature type="domain" description="DUF559" evidence="2">
    <location>
        <begin position="95"/>
        <end position="149"/>
    </location>
</feature>
<feature type="compositionally biased region" description="Low complexity" evidence="1">
    <location>
        <begin position="171"/>
        <end position="190"/>
    </location>
</feature>
<organism evidence="3 4">
    <name type="scientific">Subtercola boreus</name>
    <dbReference type="NCBI Taxonomy" id="120213"/>
    <lineage>
        <taxon>Bacteria</taxon>
        <taxon>Bacillati</taxon>
        <taxon>Actinomycetota</taxon>
        <taxon>Actinomycetes</taxon>
        <taxon>Micrococcales</taxon>
        <taxon>Microbacteriaceae</taxon>
        <taxon>Subtercola</taxon>
    </lineage>
</organism>
<reference evidence="3 4" key="1">
    <citation type="submission" date="2017-04" db="EMBL/GenBank/DDBJ databases">
        <title>Comparative genome analysis of Subtercola boreus.</title>
        <authorList>
            <person name="Cho Y.-J."/>
            <person name="Cho A."/>
            <person name="Kim O.-S."/>
            <person name="Lee J.-I."/>
        </authorList>
    </citation>
    <scope>NUCLEOTIDE SEQUENCE [LARGE SCALE GENOMIC DNA]</scope>
    <source>
        <strain evidence="3 4">P28004</strain>
    </source>
</reference>
<evidence type="ECO:0000313" key="3">
    <source>
        <dbReference type="EMBL" id="RFA26099.1"/>
    </source>
</evidence>
<dbReference type="InterPro" id="IPR007569">
    <property type="entry name" value="DUF559"/>
</dbReference>
<comment type="caution">
    <text evidence="3">The sequence shown here is derived from an EMBL/GenBank/DDBJ whole genome shotgun (WGS) entry which is preliminary data.</text>
</comment>
<evidence type="ECO:0000259" key="2">
    <source>
        <dbReference type="Pfam" id="PF04480"/>
    </source>
</evidence>
<evidence type="ECO:0000256" key="1">
    <source>
        <dbReference type="SAM" id="MobiDB-lite"/>
    </source>
</evidence>
<dbReference type="Pfam" id="PF04480">
    <property type="entry name" value="DUF559"/>
    <property type="match status" value="1"/>
</dbReference>
<proteinExistence type="predicted"/>
<dbReference type="AlphaFoldDB" id="A0A3E0WAG4"/>